<dbReference type="Pfam" id="PF13673">
    <property type="entry name" value="Acetyltransf_10"/>
    <property type="match status" value="1"/>
</dbReference>
<keyword evidence="2" id="KW-0808">Transferase</keyword>
<proteinExistence type="predicted"/>
<dbReference type="GO" id="GO:0016747">
    <property type="term" value="F:acyltransferase activity, transferring groups other than amino-acyl groups"/>
    <property type="evidence" value="ECO:0007669"/>
    <property type="project" value="InterPro"/>
</dbReference>
<dbReference type="InterPro" id="IPR016181">
    <property type="entry name" value="Acyl_CoA_acyltransferase"/>
</dbReference>
<evidence type="ECO:0000313" key="3">
    <source>
        <dbReference type="Proteomes" id="UP000254797"/>
    </source>
</evidence>
<dbReference type="Proteomes" id="UP000254797">
    <property type="component" value="Unassembled WGS sequence"/>
</dbReference>
<accession>A0A380JX99</accession>
<evidence type="ECO:0000313" key="2">
    <source>
        <dbReference type="EMBL" id="SUN50842.1"/>
    </source>
</evidence>
<keyword evidence="2" id="KW-0012">Acyltransferase</keyword>
<dbReference type="InterPro" id="IPR000182">
    <property type="entry name" value="GNAT_dom"/>
</dbReference>
<dbReference type="PROSITE" id="PS51186">
    <property type="entry name" value="GNAT"/>
    <property type="match status" value="1"/>
</dbReference>
<feature type="domain" description="N-acetyltransferase" evidence="1">
    <location>
        <begin position="6"/>
        <end position="143"/>
    </location>
</feature>
<protein>
    <submittedName>
        <fullName evidence="2">Acetyltransferase</fullName>
        <ecNumber evidence="2">2.3.1.-</ecNumber>
    </submittedName>
</protein>
<reference evidence="2 3" key="1">
    <citation type="submission" date="2018-06" db="EMBL/GenBank/DDBJ databases">
        <authorList>
            <consortium name="Pathogen Informatics"/>
            <person name="Doyle S."/>
        </authorList>
    </citation>
    <scope>NUCLEOTIDE SEQUENCE [LARGE SCALE GENOMIC DNA]</scope>
    <source>
        <strain evidence="2 3">NCTC4670</strain>
    </source>
</reference>
<dbReference type="AlphaFoldDB" id="A0A380JX99"/>
<evidence type="ECO:0000259" key="1">
    <source>
        <dbReference type="PROSITE" id="PS51186"/>
    </source>
</evidence>
<sequence>MMWTLKPFDQLSTEELFAIYKERVAVFIVEQACPYPEVDDLDKEALHLFTKDELGITAYCRLIPAKDQLKLGRVLVTSRFRKTGLGSDLVAKALEVAENQFPDLPVYAQAQAYLEQFYASFGFKPISEIYLEDDIPHLDMLKD</sequence>
<name>A0A380JX99_STRDY</name>
<gene>
    <name evidence="2" type="ORF">NCTC4670_01691</name>
</gene>
<dbReference type="SUPFAM" id="SSF55729">
    <property type="entry name" value="Acyl-CoA N-acyltransferases (Nat)"/>
    <property type="match status" value="1"/>
</dbReference>
<organism evidence="2 3">
    <name type="scientific">Streptococcus dysgalactiae subsp. dysgalactiae</name>
    <dbReference type="NCBI Taxonomy" id="99822"/>
    <lineage>
        <taxon>Bacteria</taxon>
        <taxon>Bacillati</taxon>
        <taxon>Bacillota</taxon>
        <taxon>Bacilli</taxon>
        <taxon>Lactobacillales</taxon>
        <taxon>Streptococcaceae</taxon>
        <taxon>Streptococcus</taxon>
    </lineage>
</organism>
<dbReference type="EMBL" id="UHFG01000004">
    <property type="protein sequence ID" value="SUN50842.1"/>
    <property type="molecule type" value="Genomic_DNA"/>
</dbReference>
<dbReference type="EC" id="2.3.1.-" evidence="2"/>
<dbReference type="Gene3D" id="3.40.630.30">
    <property type="match status" value="1"/>
</dbReference>
<dbReference type="RefSeq" id="WP_115246481.1">
    <property type="nucleotide sequence ID" value="NZ_UHFG01000004.1"/>
</dbReference>